<evidence type="ECO:0000313" key="1">
    <source>
        <dbReference type="EMBL" id="RKD94081.1"/>
    </source>
</evidence>
<dbReference type="EMBL" id="RAPQ01000015">
    <property type="protein sequence ID" value="RKD94081.1"/>
    <property type="molecule type" value="Genomic_DNA"/>
</dbReference>
<reference evidence="1 2" key="1">
    <citation type="submission" date="2018-09" db="EMBL/GenBank/DDBJ databases">
        <title>Genomic Encyclopedia of Archaeal and Bacterial Type Strains, Phase II (KMG-II): from individual species to whole genera.</title>
        <authorList>
            <person name="Goeker M."/>
        </authorList>
    </citation>
    <scope>NUCLEOTIDE SEQUENCE [LARGE SCALE GENOMIC DNA]</scope>
    <source>
        <strain evidence="1 2">DSM 21950</strain>
    </source>
</reference>
<proteinExistence type="predicted"/>
<keyword evidence="2" id="KW-1185">Reference proteome</keyword>
<gene>
    <name evidence="1" type="ORF">BXY64_4244</name>
</gene>
<dbReference type="RefSeq" id="WP_120241912.1">
    <property type="nucleotide sequence ID" value="NZ_RAPQ01000015.1"/>
</dbReference>
<organism evidence="1 2">
    <name type="scientific">Marinifilum flexuosum</name>
    <dbReference type="NCBI Taxonomy" id="1117708"/>
    <lineage>
        <taxon>Bacteria</taxon>
        <taxon>Pseudomonadati</taxon>
        <taxon>Bacteroidota</taxon>
        <taxon>Bacteroidia</taxon>
        <taxon>Marinilabiliales</taxon>
        <taxon>Marinifilaceae</taxon>
    </lineage>
</organism>
<dbReference type="AlphaFoldDB" id="A0A419WF15"/>
<dbReference type="OrthoDB" id="1118280at2"/>
<comment type="caution">
    <text evidence="1">The sequence shown here is derived from an EMBL/GenBank/DDBJ whole genome shotgun (WGS) entry which is preliminary data.</text>
</comment>
<accession>A0A419WF15</accession>
<evidence type="ECO:0008006" key="3">
    <source>
        <dbReference type="Google" id="ProtNLM"/>
    </source>
</evidence>
<evidence type="ECO:0000313" key="2">
    <source>
        <dbReference type="Proteomes" id="UP000284531"/>
    </source>
</evidence>
<sequence>MTKLLIILSIITLSFSGYSQESKRNFKNVRGEVTWQKVFESELQKSAIKEYFRNSGIFKEIEFTDNGLTGELRLFEPDHRGAGYSVFKASDLIYEYYHSAFVSIQFKESRYRVTINKITLIKKKDNSSGSQGSIELLNAHAITNKGLFGRLFIKNSVPIYDYTFLKMFEPKNIGSDDDW</sequence>
<protein>
    <recommendedName>
        <fullName evidence="3">DUF4468 domain-containing protein</fullName>
    </recommendedName>
</protein>
<name>A0A419WF15_9BACT</name>
<dbReference type="Proteomes" id="UP000284531">
    <property type="component" value="Unassembled WGS sequence"/>
</dbReference>